<dbReference type="PANTHER" id="PTHR30055">
    <property type="entry name" value="HTH-TYPE TRANSCRIPTIONAL REGULATOR RUTR"/>
    <property type="match status" value="1"/>
</dbReference>
<dbReference type="InterPro" id="IPR001647">
    <property type="entry name" value="HTH_TetR"/>
</dbReference>
<dbReference type="CDD" id="cd00093">
    <property type="entry name" value="HTH_XRE"/>
    <property type="match status" value="1"/>
</dbReference>
<dbReference type="PROSITE" id="PS50977">
    <property type="entry name" value="HTH_TETR_2"/>
    <property type="match status" value="1"/>
</dbReference>
<feature type="DNA-binding region" description="H-T-H motif" evidence="4">
    <location>
        <begin position="29"/>
        <end position="48"/>
    </location>
</feature>
<dbReference type="PANTHER" id="PTHR30055:SF234">
    <property type="entry name" value="HTH-TYPE TRANSCRIPTIONAL REGULATOR BETI"/>
    <property type="match status" value="1"/>
</dbReference>
<dbReference type="Pfam" id="PF18556">
    <property type="entry name" value="TetR_C_35"/>
    <property type="match status" value="1"/>
</dbReference>
<dbReference type="Proteomes" id="UP000325003">
    <property type="component" value="Unassembled WGS sequence"/>
</dbReference>
<evidence type="ECO:0000313" key="7">
    <source>
        <dbReference type="Proteomes" id="UP000325003"/>
    </source>
</evidence>
<comment type="caution">
    <text evidence="6">The sequence shown here is derived from an EMBL/GenBank/DDBJ whole genome shotgun (WGS) entry which is preliminary data.</text>
</comment>
<evidence type="ECO:0000256" key="4">
    <source>
        <dbReference type="PROSITE-ProRule" id="PRU00335"/>
    </source>
</evidence>
<evidence type="ECO:0000256" key="1">
    <source>
        <dbReference type="ARBA" id="ARBA00023015"/>
    </source>
</evidence>
<evidence type="ECO:0000256" key="2">
    <source>
        <dbReference type="ARBA" id="ARBA00023125"/>
    </source>
</evidence>
<dbReference type="InterPro" id="IPR001387">
    <property type="entry name" value="Cro/C1-type_HTH"/>
</dbReference>
<gene>
    <name evidence="6" type="ORF">F0U44_15425</name>
</gene>
<dbReference type="InterPro" id="IPR040611">
    <property type="entry name" value="AlkX_C"/>
</dbReference>
<reference evidence="6 7" key="2">
    <citation type="submission" date="2019-09" db="EMBL/GenBank/DDBJ databases">
        <authorList>
            <person name="Jin C."/>
        </authorList>
    </citation>
    <scope>NUCLEOTIDE SEQUENCE [LARGE SCALE GENOMIC DNA]</scope>
    <source>
        <strain evidence="6 7">BN130099</strain>
    </source>
</reference>
<dbReference type="RefSeq" id="WP_149729255.1">
    <property type="nucleotide sequence ID" value="NZ_VUJV01000005.1"/>
</dbReference>
<dbReference type="SUPFAM" id="SSF46689">
    <property type="entry name" value="Homeodomain-like"/>
    <property type="match status" value="1"/>
</dbReference>
<keyword evidence="2 4" id="KW-0238">DNA-binding</keyword>
<keyword evidence="1" id="KW-0805">Transcription regulation</keyword>
<sequence>MPRSGVPTRVAVFAALREVLLEKPWAKVTLEAVAKRAGVSRQTIYNDFGSRAGLAEAYAFDLADAFCDFIDADMRSHADHPTAALAAAMRTFLDGTSGDPLIRRVQAGDAHPDLVRLVTTDSGGLLAHIAGRLTTSITEVWPKVDPMTAQALSRIIARFGFSYVAMPPETDDDVAVALAALLAPALVAAVAGTLGRGA</sequence>
<protein>
    <submittedName>
        <fullName evidence="6">TetR/AcrR family transcriptional regulator</fullName>
    </submittedName>
</protein>
<organism evidence="6 7">
    <name type="scientific">Nocardioides humilatus</name>
    <dbReference type="NCBI Taxonomy" id="2607660"/>
    <lineage>
        <taxon>Bacteria</taxon>
        <taxon>Bacillati</taxon>
        <taxon>Actinomycetota</taxon>
        <taxon>Actinomycetes</taxon>
        <taxon>Propionibacteriales</taxon>
        <taxon>Nocardioidaceae</taxon>
        <taxon>Nocardioides</taxon>
    </lineage>
</organism>
<evidence type="ECO:0000313" key="6">
    <source>
        <dbReference type="EMBL" id="KAA1417685.1"/>
    </source>
</evidence>
<dbReference type="GO" id="GO:0000976">
    <property type="term" value="F:transcription cis-regulatory region binding"/>
    <property type="evidence" value="ECO:0007669"/>
    <property type="project" value="TreeGrafter"/>
</dbReference>
<dbReference type="Gene3D" id="1.10.357.10">
    <property type="entry name" value="Tetracycline Repressor, domain 2"/>
    <property type="match status" value="1"/>
</dbReference>
<keyword evidence="3" id="KW-0804">Transcription</keyword>
<dbReference type="InterPro" id="IPR009057">
    <property type="entry name" value="Homeodomain-like_sf"/>
</dbReference>
<keyword evidence="7" id="KW-1185">Reference proteome</keyword>
<name>A0A5B1LAM1_9ACTN</name>
<dbReference type="GO" id="GO:0003700">
    <property type="term" value="F:DNA-binding transcription factor activity"/>
    <property type="evidence" value="ECO:0007669"/>
    <property type="project" value="TreeGrafter"/>
</dbReference>
<dbReference type="AlphaFoldDB" id="A0A5B1LAM1"/>
<dbReference type="Pfam" id="PF00440">
    <property type="entry name" value="TetR_N"/>
    <property type="match status" value="1"/>
</dbReference>
<proteinExistence type="predicted"/>
<evidence type="ECO:0000259" key="5">
    <source>
        <dbReference type="PROSITE" id="PS50977"/>
    </source>
</evidence>
<dbReference type="InterPro" id="IPR050109">
    <property type="entry name" value="HTH-type_TetR-like_transc_reg"/>
</dbReference>
<dbReference type="EMBL" id="VUJV01000005">
    <property type="protein sequence ID" value="KAA1417685.1"/>
    <property type="molecule type" value="Genomic_DNA"/>
</dbReference>
<feature type="domain" description="HTH tetR-type" evidence="5">
    <location>
        <begin position="6"/>
        <end position="66"/>
    </location>
</feature>
<accession>A0A5B1LAM1</accession>
<evidence type="ECO:0000256" key="3">
    <source>
        <dbReference type="ARBA" id="ARBA00023163"/>
    </source>
</evidence>
<reference evidence="6 7" key="1">
    <citation type="submission" date="2019-09" db="EMBL/GenBank/DDBJ databases">
        <title>Nocardioides panacisoli sp. nov., isolated from the soil of a ginseng field.</title>
        <authorList>
            <person name="Cho C."/>
        </authorList>
    </citation>
    <scope>NUCLEOTIDE SEQUENCE [LARGE SCALE GENOMIC DNA]</scope>
    <source>
        <strain evidence="6 7">BN130099</strain>
    </source>
</reference>